<dbReference type="SUPFAM" id="SSF51215">
    <property type="entry name" value="Regulatory protein AraC"/>
    <property type="match status" value="1"/>
</dbReference>
<feature type="non-terminal residue" evidence="2">
    <location>
        <position position="187"/>
    </location>
</feature>
<dbReference type="AlphaFoldDB" id="K1SW74"/>
<comment type="caution">
    <text evidence="2">The sequence shown here is derived from an EMBL/GenBank/DDBJ whole genome shotgun (WGS) entry which is preliminary data.</text>
</comment>
<keyword evidence="1" id="KW-0238">DNA-binding</keyword>
<dbReference type="EMBL" id="AJWY01009019">
    <property type="protein sequence ID" value="EKC59569.1"/>
    <property type="molecule type" value="Genomic_DNA"/>
</dbReference>
<dbReference type="InterPro" id="IPR037923">
    <property type="entry name" value="HTH-like"/>
</dbReference>
<feature type="non-terminal residue" evidence="2">
    <location>
        <position position="1"/>
    </location>
</feature>
<accession>K1SW74</accession>
<evidence type="ECO:0000313" key="2">
    <source>
        <dbReference type="EMBL" id="EKC59569.1"/>
    </source>
</evidence>
<proteinExistence type="predicted"/>
<protein>
    <submittedName>
        <fullName evidence="2">AraC-type transcription regulator</fullName>
    </submittedName>
</protein>
<organism evidence="2">
    <name type="scientific">human gut metagenome</name>
    <dbReference type="NCBI Taxonomy" id="408170"/>
    <lineage>
        <taxon>unclassified sequences</taxon>
        <taxon>metagenomes</taxon>
        <taxon>organismal metagenomes</taxon>
    </lineage>
</organism>
<reference evidence="2" key="1">
    <citation type="journal article" date="2013" name="Environ. Microbiol.">
        <title>Microbiota from the distal guts of lean and obese adolescents exhibit partial functional redundancy besides clear differences in community structure.</title>
        <authorList>
            <person name="Ferrer M."/>
            <person name="Ruiz A."/>
            <person name="Lanza F."/>
            <person name="Haange S.B."/>
            <person name="Oberbach A."/>
            <person name="Till H."/>
            <person name="Bargiela R."/>
            <person name="Campoy C."/>
            <person name="Segura M.T."/>
            <person name="Richter M."/>
            <person name="von Bergen M."/>
            <person name="Seifert J."/>
            <person name="Suarez A."/>
        </authorList>
    </citation>
    <scope>NUCLEOTIDE SEQUENCE</scope>
</reference>
<sequence length="187" mass="21420">KVGNFAFMDLTARDTEEWIGQPMLFDGIVFGFCLSGNFSFRINHREFRMAANEVFICLPRHLFTATESTPDLSVKFLLVSPEYLYALPVSFGFNWLKQVETSPWLQLSAGKIADLTALYALLDRYDTDDKQASPIRDSLMLSFLLIIIAQVEPAATSSGSLKVSRQEWLTRRFFELMSEHFESQRQV</sequence>
<evidence type="ECO:0000256" key="1">
    <source>
        <dbReference type="ARBA" id="ARBA00023125"/>
    </source>
</evidence>
<gene>
    <name evidence="2" type="ORF">LEA_13291</name>
</gene>
<name>K1SW74_9ZZZZ</name>
<dbReference type="GO" id="GO:0003677">
    <property type="term" value="F:DNA binding"/>
    <property type="evidence" value="ECO:0007669"/>
    <property type="project" value="UniProtKB-KW"/>
</dbReference>